<reference evidence="1" key="2">
    <citation type="submission" date="2021-02" db="EMBL/GenBank/DDBJ databases">
        <authorList>
            <person name="Kimball J.A."/>
            <person name="Haas M.W."/>
            <person name="Macchietto M."/>
            <person name="Kono T."/>
            <person name="Duquette J."/>
            <person name="Shao M."/>
        </authorList>
    </citation>
    <scope>NUCLEOTIDE SEQUENCE</scope>
    <source>
        <tissue evidence="1">Fresh leaf tissue</tissue>
    </source>
</reference>
<evidence type="ECO:0000313" key="2">
    <source>
        <dbReference type="Proteomes" id="UP000729402"/>
    </source>
</evidence>
<dbReference type="AlphaFoldDB" id="A0A8J5TFA8"/>
<sequence>MPRGGLQRQGSCCVEGAKTDAKQKPRFSDFKSRRLKSNAVNEAEIIGISVVDQRVPVDGVIVFRSIVDDFSRVATLTTTRRAFTGVLGLYYCRWVEHCAASEVRVSYLRGRWYLLLSGGCLVEWLANGRTILTCPC</sequence>
<dbReference type="Proteomes" id="UP000729402">
    <property type="component" value="Unassembled WGS sequence"/>
</dbReference>
<evidence type="ECO:0000313" key="1">
    <source>
        <dbReference type="EMBL" id="KAG8081353.1"/>
    </source>
</evidence>
<keyword evidence="2" id="KW-1185">Reference proteome</keyword>
<protein>
    <submittedName>
        <fullName evidence="1">Uncharacterized protein</fullName>
    </submittedName>
</protein>
<reference evidence="1" key="1">
    <citation type="journal article" date="2021" name="bioRxiv">
        <title>Whole Genome Assembly and Annotation of Northern Wild Rice, Zizania palustris L., Supports a Whole Genome Duplication in the Zizania Genus.</title>
        <authorList>
            <person name="Haas M."/>
            <person name="Kono T."/>
            <person name="Macchietto M."/>
            <person name="Millas R."/>
            <person name="McGilp L."/>
            <person name="Shao M."/>
            <person name="Duquette J."/>
            <person name="Hirsch C.N."/>
            <person name="Kimball J."/>
        </authorList>
    </citation>
    <scope>NUCLEOTIDE SEQUENCE</scope>
    <source>
        <tissue evidence="1">Fresh leaf tissue</tissue>
    </source>
</reference>
<dbReference type="EMBL" id="JAAALK010000282">
    <property type="protein sequence ID" value="KAG8081353.1"/>
    <property type="molecule type" value="Genomic_DNA"/>
</dbReference>
<organism evidence="1 2">
    <name type="scientific">Zizania palustris</name>
    <name type="common">Northern wild rice</name>
    <dbReference type="NCBI Taxonomy" id="103762"/>
    <lineage>
        <taxon>Eukaryota</taxon>
        <taxon>Viridiplantae</taxon>
        <taxon>Streptophyta</taxon>
        <taxon>Embryophyta</taxon>
        <taxon>Tracheophyta</taxon>
        <taxon>Spermatophyta</taxon>
        <taxon>Magnoliopsida</taxon>
        <taxon>Liliopsida</taxon>
        <taxon>Poales</taxon>
        <taxon>Poaceae</taxon>
        <taxon>BOP clade</taxon>
        <taxon>Oryzoideae</taxon>
        <taxon>Oryzeae</taxon>
        <taxon>Zizaniinae</taxon>
        <taxon>Zizania</taxon>
    </lineage>
</organism>
<accession>A0A8J5TFA8</accession>
<comment type="caution">
    <text evidence="1">The sequence shown here is derived from an EMBL/GenBank/DDBJ whole genome shotgun (WGS) entry which is preliminary data.</text>
</comment>
<gene>
    <name evidence="1" type="ORF">GUJ93_ZPchr0007g5796</name>
</gene>
<name>A0A8J5TFA8_ZIZPA</name>
<proteinExistence type="predicted"/>